<evidence type="ECO:0000313" key="3">
    <source>
        <dbReference type="EMBL" id="PYC86947.1"/>
    </source>
</evidence>
<dbReference type="GO" id="GO:0003824">
    <property type="term" value="F:catalytic activity"/>
    <property type="evidence" value="ECO:0007669"/>
    <property type="project" value="InterPro"/>
</dbReference>
<dbReference type="InterPro" id="IPR001242">
    <property type="entry name" value="Condensation_dom"/>
</dbReference>
<feature type="domain" description="Condensation" evidence="2">
    <location>
        <begin position="1"/>
        <end position="451"/>
    </location>
</feature>
<name>A0A2V4NLQ4_9ACTN</name>
<keyword evidence="4" id="KW-1185">Reference proteome</keyword>
<dbReference type="InterPro" id="IPR000873">
    <property type="entry name" value="AMP-dep_synth/lig_dom"/>
</dbReference>
<dbReference type="Pfam" id="PF00501">
    <property type="entry name" value="AMP-binding"/>
    <property type="match status" value="1"/>
</dbReference>
<dbReference type="GO" id="GO:0044550">
    <property type="term" value="P:secondary metabolite biosynthetic process"/>
    <property type="evidence" value="ECO:0007669"/>
    <property type="project" value="TreeGrafter"/>
</dbReference>
<dbReference type="SUPFAM" id="SSF56801">
    <property type="entry name" value="Acetyl-CoA synthetase-like"/>
    <property type="match status" value="1"/>
</dbReference>
<sequence>MIPLSFAQQRLWFLNRLEGATATYNIPVGLRLTGPLDTAALRAALHDLTIRHESLRTVFPERDGAPYQQVLAEPGTGVPPAEGWDILTVRPLTPRDQLEEELAAAARHTFDLTAEVPLHAWLFELGPQERVLLLVLHHIAADGWSLAPLTRDLATAYTARLAGQAPDWAPLPVQYADYTLWQRELLGSESDPASLVSQQLDHWRTTLAGLPSELALPVDRARPTVATGCGGRVPFQLDPAVFARITALAKEEGVTVFMVVQAAIATLLCRLGAGTDIPLGTPVAGRTDVALDDLIGFFVNTLVLRTDLSGDPSFRALLHRVKATDLGAFAHQDVPFERLVEVLNPERSMNRHPLFQVMVTFDDGAVAAGIELPGITATALETAGERAKFDLAFGFSDQGGQGLGCSLEFSADLFDPASAEALVRRFQLLLDALTDQPDQPIGTAALLDAAELAVVDRPVPGLPAHEWDGLTLHRIFEQRAALTPDAVAVSFGAQELTYRQLNERANQLAHRLRALGVGPESLVGVCLDRGLDLAPTLIGVLKAGGAYVPLDPTYPADRLEYIAADAALTALVTEQAHRELAAAVFDGPVLLAEESAGGPLTDPAPVTTEDNAVYVIYTSGSTGRPKGCTLTHANVVRLFTATDGYFGFGAQDVWALFFSYAFDFSVWEFWGALLYGGRLVVVPHDTARAPEELHQLLVEQQVTVLNQTPSAFRSLANLPTGDLAVRAVV</sequence>
<dbReference type="OrthoDB" id="2472181at2"/>
<dbReference type="PROSITE" id="PS00455">
    <property type="entry name" value="AMP_BINDING"/>
    <property type="match status" value="1"/>
</dbReference>
<dbReference type="EMBL" id="PYBW01000017">
    <property type="protein sequence ID" value="PYC86947.1"/>
    <property type="molecule type" value="Genomic_DNA"/>
</dbReference>
<protein>
    <submittedName>
        <fullName evidence="3">Non-ribosomal peptide synthetase</fullName>
    </submittedName>
</protein>
<dbReference type="GO" id="GO:0031177">
    <property type="term" value="F:phosphopantetheine binding"/>
    <property type="evidence" value="ECO:0007669"/>
    <property type="project" value="TreeGrafter"/>
</dbReference>
<dbReference type="SUPFAM" id="SSF52777">
    <property type="entry name" value="CoA-dependent acyltransferases"/>
    <property type="match status" value="2"/>
</dbReference>
<feature type="non-terminal residue" evidence="3">
    <location>
        <position position="729"/>
    </location>
</feature>
<reference evidence="3 4" key="1">
    <citation type="submission" date="2018-03" db="EMBL/GenBank/DDBJ databases">
        <title>Bioinformatic expansion and discovery of thiopeptide antibiotics.</title>
        <authorList>
            <person name="Schwalen C.J."/>
            <person name="Hudson G.A."/>
            <person name="Mitchell D.A."/>
        </authorList>
    </citation>
    <scope>NUCLEOTIDE SEQUENCE [LARGE SCALE GENOMIC DNA]</scope>
    <source>
        <strain evidence="3 4">ATCC 21389</strain>
    </source>
</reference>
<evidence type="ECO:0000259" key="1">
    <source>
        <dbReference type="Pfam" id="PF00501"/>
    </source>
</evidence>
<dbReference type="Gene3D" id="3.30.559.30">
    <property type="entry name" value="Nonribosomal peptide synthetase, condensation domain"/>
    <property type="match status" value="1"/>
</dbReference>
<evidence type="ECO:0000259" key="2">
    <source>
        <dbReference type="Pfam" id="PF00668"/>
    </source>
</evidence>
<comment type="caution">
    <text evidence="3">The sequence shown here is derived from an EMBL/GenBank/DDBJ whole genome shotgun (WGS) entry which is preliminary data.</text>
</comment>
<dbReference type="Proteomes" id="UP000248039">
    <property type="component" value="Unassembled WGS sequence"/>
</dbReference>
<dbReference type="CDD" id="cd19540">
    <property type="entry name" value="LCL_NRPS-like"/>
    <property type="match status" value="1"/>
</dbReference>
<dbReference type="PANTHER" id="PTHR45527">
    <property type="entry name" value="NONRIBOSOMAL PEPTIDE SYNTHETASE"/>
    <property type="match status" value="1"/>
</dbReference>
<feature type="domain" description="AMP-dependent synthetase/ligase" evidence="1">
    <location>
        <begin position="476"/>
        <end position="720"/>
    </location>
</feature>
<dbReference type="GO" id="GO:0005829">
    <property type="term" value="C:cytosol"/>
    <property type="evidence" value="ECO:0007669"/>
    <property type="project" value="TreeGrafter"/>
</dbReference>
<dbReference type="Gene3D" id="3.40.50.12780">
    <property type="entry name" value="N-terminal domain of ligase-like"/>
    <property type="match status" value="1"/>
</dbReference>
<dbReference type="Pfam" id="PF00668">
    <property type="entry name" value="Condensation"/>
    <property type="match status" value="1"/>
</dbReference>
<dbReference type="RefSeq" id="WP_146258992.1">
    <property type="nucleotide sequence ID" value="NZ_PYBW01000017.1"/>
</dbReference>
<proteinExistence type="predicted"/>
<dbReference type="PANTHER" id="PTHR45527:SF14">
    <property type="entry name" value="PLIPASTATIN SYNTHASE SUBUNIT B"/>
    <property type="match status" value="1"/>
</dbReference>
<dbReference type="GO" id="GO:0008610">
    <property type="term" value="P:lipid biosynthetic process"/>
    <property type="evidence" value="ECO:0007669"/>
    <property type="project" value="UniProtKB-ARBA"/>
</dbReference>
<dbReference type="FunFam" id="3.40.50.980:FF:000001">
    <property type="entry name" value="Non-ribosomal peptide synthetase"/>
    <property type="match status" value="1"/>
</dbReference>
<accession>A0A2V4NLQ4</accession>
<dbReference type="GO" id="GO:0043041">
    <property type="term" value="P:amino acid activation for nonribosomal peptide biosynthetic process"/>
    <property type="evidence" value="ECO:0007669"/>
    <property type="project" value="TreeGrafter"/>
</dbReference>
<dbReference type="Gene3D" id="3.30.559.10">
    <property type="entry name" value="Chloramphenicol acetyltransferase-like domain"/>
    <property type="match status" value="1"/>
</dbReference>
<dbReference type="InterPro" id="IPR023213">
    <property type="entry name" value="CAT-like_dom_sf"/>
</dbReference>
<dbReference type="InterPro" id="IPR020845">
    <property type="entry name" value="AMP-binding_CS"/>
</dbReference>
<dbReference type="AlphaFoldDB" id="A0A2V4NLQ4"/>
<dbReference type="FunFam" id="3.30.559.10:FF:000012">
    <property type="entry name" value="Non-ribosomal peptide synthetase"/>
    <property type="match status" value="1"/>
</dbReference>
<gene>
    <name evidence="3" type="ORF">C7C46_05245</name>
</gene>
<organism evidence="3 4">
    <name type="scientific">Streptomyces tateyamensis</name>
    <dbReference type="NCBI Taxonomy" id="565073"/>
    <lineage>
        <taxon>Bacteria</taxon>
        <taxon>Bacillati</taxon>
        <taxon>Actinomycetota</taxon>
        <taxon>Actinomycetes</taxon>
        <taxon>Kitasatosporales</taxon>
        <taxon>Streptomycetaceae</taxon>
        <taxon>Streptomyces</taxon>
    </lineage>
</organism>
<dbReference type="InterPro" id="IPR042099">
    <property type="entry name" value="ANL_N_sf"/>
</dbReference>
<evidence type="ECO:0000313" key="4">
    <source>
        <dbReference type="Proteomes" id="UP000248039"/>
    </source>
</evidence>